<dbReference type="InterPro" id="IPR036102">
    <property type="entry name" value="OsmC/Ohrsf"/>
</dbReference>
<accession>A0A7W7VEJ2</accession>
<dbReference type="PANTHER" id="PTHR34352">
    <property type="entry name" value="PROTEIN YHFA"/>
    <property type="match status" value="1"/>
</dbReference>
<protein>
    <submittedName>
        <fullName evidence="1">Putative OsmC-like protein</fullName>
    </submittedName>
</protein>
<comment type="caution">
    <text evidence="1">The sequence shown here is derived from an EMBL/GenBank/DDBJ whole genome shotgun (WGS) entry which is preliminary data.</text>
</comment>
<dbReference type="Proteomes" id="UP000520767">
    <property type="component" value="Unassembled WGS sequence"/>
</dbReference>
<dbReference type="PANTHER" id="PTHR34352:SF1">
    <property type="entry name" value="PROTEIN YHFA"/>
    <property type="match status" value="1"/>
</dbReference>
<evidence type="ECO:0000313" key="1">
    <source>
        <dbReference type="EMBL" id="MBB4907287.1"/>
    </source>
</evidence>
<dbReference type="RefSeq" id="WP_184811379.1">
    <property type="nucleotide sequence ID" value="NZ_JACHJQ010000003.1"/>
</dbReference>
<sequence>MTDTFRSVRIERVSTGEYVVHNTRGGTLPVGGKDGTAFTPVELLLAAIGACTAIDTDTVTSRRAEPEGFTVTVSGDKVSDPEQGNRMTNLSVTFDVRFPAGPEGDEARKVLPRTVKLSHDKLCTVSRTVESGEQVHTTIV</sequence>
<organism evidence="1 2">
    <name type="scientific">Actinophytocola algeriensis</name>
    <dbReference type="NCBI Taxonomy" id="1768010"/>
    <lineage>
        <taxon>Bacteria</taxon>
        <taxon>Bacillati</taxon>
        <taxon>Actinomycetota</taxon>
        <taxon>Actinomycetes</taxon>
        <taxon>Pseudonocardiales</taxon>
        <taxon>Pseudonocardiaceae</taxon>
    </lineage>
</organism>
<keyword evidence="2" id="KW-1185">Reference proteome</keyword>
<dbReference type="SUPFAM" id="SSF82784">
    <property type="entry name" value="OsmC-like"/>
    <property type="match status" value="1"/>
</dbReference>
<dbReference type="EMBL" id="JACHJQ010000003">
    <property type="protein sequence ID" value="MBB4907287.1"/>
    <property type="molecule type" value="Genomic_DNA"/>
</dbReference>
<gene>
    <name evidence="1" type="ORF">FHR82_003507</name>
</gene>
<evidence type="ECO:0000313" key="2">
    <source>
        <dbReference type="Proteomes" id="UP000520767"/>
    </source>
</evidence>
<name>A0A7W7VEJ2_9PSEU</name>
<dbReference type="InterPro" id="IPR003718">
    <property type="entry name" value="OsmC/Ohr_fam"/>
</dbReference>
<reference evidence="1 2" key="1">
    <citation type="submission" date="2020-08" db="EMBL/GenBank/DDBJ databases">
        <title>Genomic Encyclopedia of Type Strains, Phase III (KMG-III): the genomes of soil and plant-associated and newly described type strains.</title>
        <authorList>
            <person name="Whitman W."/>
        </authorList>
    </citation>
    <scope>NUCLEOTIDE SEQUENCE [LARGE SCALE GENOMIC DNA]</scope>
    <source>
        <strain evidence="1 2">CECT 8960</strain>
    </source>
</reference>
<dbReference type="AlphaFoldDB" id="A0A7W7VEJ2"/>
<dbReference type="InterPro" id="IPR015946">
    <property type="entry name" value="KH_dom-like_a/b"/>
</dbReference>
<dbReference type="Gene3D" id="3.30.300.20">
    <property type="match status" value="1"/>
</dbReference>
<proteinExistence type="predicted"/>
<dbReference type="Pfam" id="PF02566">
    <property type="entry name" value="OsmC"/>
    <property type="match status" value="1"/>
</dbReference>